<accession>A0A438H746</accession>
<name>A0A438H746_VITVI</name>
<evidence type="ECO:0000313" key="2">
    <source>
        <dbReference type="Proteomes" id="UP000288805"/>
    </source>
</evidence>
<evidence type="ECO:0000313" key="1">
    <source>
        <dbReference type="EMBL" id="RVW80203.1"/>
    </source>
</evidence>
<comment type="caution">
    <text evidence="1">The sequence shown here is derived from an EMBL/GenBank/DDBJ whole genome shotgun (WGS) entry which is preliminary data.</text>
</comment>
<reference evidence="1 2" key="1">
    <citation type="journal article" date="2018" name="PLoS Genet.">
        <title>Population sequencing reveals clonal diversity and ancestral inbreeding in the grapevine cultivar Chardonnay.</title>
        <authorList>
            <person name="Roach M.J."/>
            <person name="Johnson D.L."/>
            <person name="Bohlmann J."/>
            <person name="van Vuuren H.J."/>
            <person name="Jones S.J."/>
            <person name="Pretorius I.S."/>
            <person name="Schmidt S.A."/>
            <person name="Borneman A.R."/>
        </authorList>
    </citation>
    <scope>NUCLEOTIDE SEQUENCE [LARGE SCALE GENOMIC DNA]</scope>
    <source>
        <strain evidence="2">cv. Chardonnay</strain>
        <tissue evidence="1">Leaf</tissue>
    </source>
</reference>
<proteinExistence type="predicted"/>
<organism evidence="1 2">
    <name type="scientific">Vitis vinifera</name>
    <name type="common">Grape</name>
    <dbReference type="NCBI Taxonomy" id="29760"/>
    <lineage>
        <taxon>Eukaryota</taxon>
        <taxon>Viridiplantae</taxon>
        <taxon>Streptophyta</taxon>
        <taxon>Embryophyta</taxon>
        <taxon>Tracheophyta</taxon>
        <taxon>Spermatophyta</taxon>
        <taxon>Magnoliopsida</taxon>
        <taxon>eudicotyledons</taxon>
        <taxon>Gunneridae</taxon>
        <taxon>Pentapetalae</taxon>
        <taxon>rosids</taxon>
        <taxon>Vitales</taxon>
        <taxon>Vitaceae</taxon>
        <taxon>Viteae</taxon>
        <taxon>Vitis</taxon>
    </lineage>
</organism>
<protein>
    <submittedName>
        <fullName evidence="1">Uncharacterized protein</fullName>
    </submittedName>
</protein>
<sequence>MVQEAPSLKKYVNMKCQRAARGCDGVVGNSSMEFLVGACSLGLLLKPLSFFIVHYAKLFLKLDLLEYEAIEVEHLLAEPKNDNVSVDGVLSLKKCLDIEDIPGRFECGLESHSGFLPPLPLMPKVRIVQASANHAWLEKENQKINKARTHTHARARTPSDRDMYPSIFLEDYH</sequence>
<dbReference type="Proteomes" id="UP000288805">
    <property type="component" value="Unassembled WGS sequence"/>
</dbReference>
<dbReference type="AlphaFoldDB" id="A0A438H746"/>
<dbReference type="EMBL" id="QGNW01000268">
    <property type="protein sequence ID" value="RVW80203.1"/>
    <property type="molecule type" value="Genomic_DNA"/>
</dbReference>
<gene>
    <name evidence="1" type="ORF">CK203_044797</name>
</gene>